<dbReference type="InterPro" id="IPR036397">
    <property type="entry name" value="RNaseH_sf"/>
</dbReference>
<feature type="compositionally biased region" description="Low complexity" evidence="2">
    <location>
        <begin position="189"/>
        <end position="199"/>
    </location>
</feature>
<dbReference type="GO" id="GO:0003676">
    <property type="term" value="F:nucleic acid binding"/>
    <property type="evidence" value="ECO:0007669"/>
    <property type="project" value="InterPro"/>
</dbReference>
<feature type="compositionally biased region" description="Basic and acidic residues" evidence="2">
    <location>
        <begin position="207"/>
        <end position="221"/>
    </location>
</feature>
<feature type="compositionally biased region" description="Basic and acidic residues" evidence="2">
    <location>
        <begin position="283"/>
        <end position="296"/>
    </location>
</feature>
<dbReference type="Pfam" id="PF01612">
    <property type="entry name" value="DNA_pol_A_exo1"/>
    <property type="match status" value="1"/>
</dbReference>
<reference evidence="4 5" key="1">
    <citation type="submission" date="2016-02" db="EMBL/GenBank/DDBJ databases">
        <title>Genome analysis of coral dinoflagellate symbionts highlights evolutionary adaptations to a symbiotic lifestyle.</title>
        <authorList>
            <person name="Aranda M."/>
            <person name="Li Y."/>
            <person name="Liew Y.J."/>
            <person name="Baumgarten S."/>
            <person name="Simakov O."/>
            <person name="Wilson M."/>
            <person name="Piel J."/>
            <person name="Ashoor H."/>
            <person name="Bougouffa S."/>
            <person name="Bajic V.B."/>
            <person name="Ryu T."/>
            <person name="Ravasi T."/>
            <person name="Bayer T."/>
            <person name="Micklem G."/>
            <person name="Kim H."/>
            <person name="Bhak J."/>
            <person name="Lajeunesse T.C."/>
            <person name="Voolstra C.R."/>
        </authorList>
    </citation>
    <scope>NUCLEOTIDE SEQUENCE [LARGE SCALE GENOMIC DNA]</scope>
    <source>
        <strain evidence="4 5">CCMP2467</strain>
    </source>
</reference>
<feature type="region of interest" description="Disordered" evidence="2">
    <location>
        <begin position="87"/>
        <end position="106"/>
    </location>
</feature>
<dbReference type="Gene3D" id="3.30.420.10">
    <property type="entry name" value="Ribonuclease H-like superfamily/Ribonuclease H"/>
    <property type="match status" value="1"/>
</dbReference>
<dbReference type="InterPro" id="IPR002562">
    <property type="entry name" value="3'-5'_exonuclease_dom"/>
</dbReference>
<feature type="compositionally biased region" description="Basic and acidic residues" evidence="2">
    <location>
        <begin position="425"/>
        <end position="438"/>
    </location>
</feature>
<dbReference type="OMA" id="DCFANES"/>
<dbReference type="OrthoDB" id="428217at2759"/>
<proteinExistence type="predicted"/>
<name>A0A1Q9DNE4_SYMMI</name>
<feature type="compositionally biased region" description="Low complexity" evidence="2">
    <location>
        <begin position="476"/>
        <end position="486"/>
    </location>
</feature>
<evidence type="ECO:0000256" key="2">
    <source>
        <dbReference type="SAM" id="MobiDB-lite"/>
    </source>
</evidence>
<feature type="compositionally biased region" description="Low complexity" evidence="2">
    <location>
        <begin position="414"/>
        <end position="424"/>
    </location>
</feature>
<feature type="compositionally biased region" description="Low complexity" evidence="2">
    <location>
        <begin position="356"/>
        <end position="370"/>
    </location>
</feature>
<dbReference type="EMBL" id="LSRX01000458">
    <property type="protein sequence ID" value="OLP96693.1"/>
    <property type="molecule type" value="Genomic_DNA"/>
</dbReference>
<feature type="compositionally biased region" description="Basic and acidic residues" evidence="2">
    <location>
        <begin position="395"/>
        <end position="408"/>
    </location>
</feature>
<feature type="compositionally biased region" description="Basic and acidic residues" evidence="2">
    <location>
        <begin position="455"/>
        <end position="472"/>
    </location>
</feature>
<comment type="caution">
    <text evidence="4">The sequence shown here is derived from an EMBL/GenBank/DDBJ whole genome shotgun (WGS) entry which is preliminary data.</text>
</comment>
<feature type="region of interest" description="Disordered" evidence="2">
    <location>
        <begin position="133"/>
        <end position="489"/>
    </location>
</feature>
<gene>
    <name evidence="4" type="ORF">AK812_SmicGene21049</name>
</gene>
<feature type="compositionally biased region" description="Polar residues" evidence="2">
    <location>
        <begin position="164"/>
        <end position="176"/>
    </location>
</feature>
<evidence type="ECO:0000313" key="4">
    <source>
        <dbReference type="EMBL" id="OLP96693.1"/>
    </source>
</evidence>
<dbReference type="GO" id="GO:0006139">
    <property type="term" value="P:nucleobase-containing compound metabolic process"/>
    <property type="evidence" value="ECO:0007669"/>
    <property type="project" value="InterPro"/>
</dbReference>
<sequence>MADKYELLPADAPAGHIAHKRVRFDAKDGNRAMFRFKGQHFQTCTTKAGTRHAAEVIARACWMRFEDGEDKDAVTAFRNRCYEVVSSHDAESAKRPRTSRPNDNKEVMQLDMMRYRLGLPATLTELPKLSDREQEQRLEAAASHVKFPSQQTTDSIPEKVSNVDKASSPETANSAAENVANRKVEDEASTTTAEASDATPTKVKASSKVERQASSSEKTKAADATAKPNIEEEETATKKAESDVKPSKTVETVKAASMASDSTSEKTKAADATAKPNIEEEETATKKAESDVKPSKTVETVKAASMASDSTSEKTKAADATAKPNIEEEETATQKAESDVKPSKAVETVKASSKPASSETTTKAADAAAKPNDKEEASKPSQVKASSIASNSASEKTKAADDAAKPSIEEEEAASSQTKSSGSSAKRDKATQKAESNGKRSKAVPSVKAAAKARPAKEAKPKDATAKQKVEKQMPQSSQEAAAASAKGGSRRVECEASAAACGPQTFAYSGSFEADVQKILAGAVLEDSSSKVSTISEDDTPAQAARDTAKKRKAAEKKAQATEEHLESLIERKINLIAVAVVGDLHRNGHIQTVLVAEVEKGRASVFVSEDLLKGSKAQAALKVLLEAKEVVKVMHDCRMAADALQSLLDIQLCSVFDTAIAWQMLQDTDPSASSSTESTILPVLQKYAPLAFKEMHKVLPPQKKTLPKPEQAIFDVLGLRDEVTSTAIAVEKHEEMSFPYGHQTP</sequence>
<dbReference type="AlphaFoldDB" id="A0A1Q9DNE4"/>
<keyword evidence="1" id="KW-0175">Coiled coil</keyword>
<evidence type="ECO:0000313" key="5">
    <source>
        <dbReference type="Proteomes" id="UP000186817"/>
    </source>
</evidence>
<feature type="compositionally biased region" description="Low complexity" evidence="2">
    <location>
        <begin position="443"/>
        <end position="453"/>
    </location>
</feature>
<feature type="compositionally biased region" description="Basic and acidic residues" evidence="2">
    <location>
        <begin position="235"/>
        <end position="248"/>
    </location>
</feature>
<accession>A0A1Q9DNE4</accession>
<dbReference type="InterPro" id="IPR012337">
    <property type="entry name" value="RNaseH-like_sf"/>
</dbReference>
<dbReference type="Proteomes" id="UP000186817">
    <property type="component" value="Unassembled WGS sequence"/>
</dbReference>
<evidence type="ECO:0000256" key="1">
    <source>
        <dbReference type="SAM" id="Coils"/>
    </source>
</evidence>
<feature type="compositionally biased region" description="Polar residues" evidence="2">
    <location>
        <begin position="379"/>
        <end position="394"/>
    </location>
</feature>
<organism evidence="4 5">
    <name type="scientific">Symbiodinium microadriaticum</name>
    <name type="common">Dinoflagellate</name>
    <name type="synonym">Zooxanthella microadriatica</name>
    <dbReference type="NCBI Taxonomy" id="2951"/>
    <lineage>
        <taxon>Eukaryota</taxon>
        <taxon>Sar</taxon>
        <taxon>Alveolata</taxon>
        <taxon>Dinophyceae</taxon>
        <taxon>Suessiales</taxon>
        <taxon>Symbiodiniaceae</taxon>
        <taxon>Symbiodinium</taxon>
    </lineage>
</organism>
<feature type="coiled-coil region" evidence="1">
    <location>
        <begin position="546"/>
        <end position="573"/>
    </location>
</feature>
<feature type="domain" description="3'-5' exonuclease" evidence="3">
    <location>
        <begin position="599"/>
        <end position="668"/>
    </location>
</feature>
<evidence type="ECO:0000259" key="3">
    <source>
        <dbReference type="Pfam" id="PF01612"/>
    </source>
</evidence>
<dbReference type="SUPFAM" id="SSF53098">
    <property type="entry name" value="Ribonuclease H-like"/>
    <property type="match status" value="1"/>
</dbReference>
<protein>
    <recommendedName>
        <fullName evidence="3">3'-5' exonuclease domain-containing protein</fullName>
    </recommendedName>
</protein>
<dbReference type="GO" id="GO:0008408">
    <property type="term" value="F:3'-5' exonuclease activity"/>
    <property type="evidence" value="ECO:0007669"/>
    <property type="project" value="InterPro"/>
</dbReference>
<keyword evidence="5" id="KW-1185">Reference proteome</keyword>